<name>E0CTB7_VITVI</name>
<keyword evidence="2" id="KW-1185">Reference proteome</keyword>
<dbReference type="InParanoid" id="E0CTB7"/>
<dbReference type="AlphaFoldDB" id="E0CTB7"/>
<evidence type="ECO:0000313" key="2">
    <source>
        <dbReference type="Proteomes" id="UP000009183"/>
    </source>
</evidence>
<reference evidence="1" key="1">
    <citation type="submission" date="2011-05" db="EMBL/GenBank/DDBJ databases">
        <title>High quality assembly and annotation of grapevine genome.</title>
        <authorList>
            <person name="Vitulo N."/>
            <person name="Olivier J."/>
            <person name="Forcato C."/>
            <person name="Albiero A."/>
            <person name="D'Angelo M."/>
            <person name="Zimbello R."/>
            <person name="Schiavon R."/>
            <person name="Rigobello C."/>
            <person name="Policriti A."/>
            <person name="Clepet C."/>
            <person name="Casagrande A."/>
            <person name="Choisne N."/>
            <person name="Vezzi A."/>
            <person name="Hugueney P."/>
            <person name="Horner D."/>
            <person name="Mica E."/>
            <person name="Cattonaro F."/>
            <person name="Del Fabbro C."/>
            <person name="Alaux M."/>
            <person name="Di Gaspero G."/>
            <person name="Scalabrin S."/>
            <person name="Pesole G."/>
            <person name="Delledonne M."/>
            <person name="Pezzotti M."/>
            <person name="Pe E.M."/>
            <person name="Caboche M."/>
            <person name="Adam-Blondon A.-F."/>
            <person name="Weissenbach J."/>
            <person name="Quetier F."/>
            <person name="Wincker P."/>
            <person name="Morgante M."/>
            <person name="Valle G."/>
        </authorList>
    </citation>
    <scope>NUCLEOTIDE SEQUENCE</scope>
</reference>
<protein>
    <submittedName>
        <fullName evidence="1">Uncharacterized protein</fullName>
    </submittedName>
</protein>
<evidence type="ECO:0000313" key="1">
    <source>
        <dbReference type="EMBL" id="CBI21832.3"/>
    </source>
</evidence>
<dbReference type="PaxDb" id="29760-VIT_12s0028g03970.t01"/>
<dbReference type="HOGENOM" id="CLU_2296828_0_0_1"/>
<sequence length="101" mass="11841">MFPLSLEKREVDSLSFSNIFLEIVKRLVSSSNPYDSNTPMKTFLHTTSHFKLQQTSKIFELPCFISIPCLLEDLCDCYMIQARPLLWIMRANYLMKKPWGC</sequence>
<dbReference type="EMBL" id="FN595235">
    <property type="protein sequence ID" value="CBI21832.3"/>
    <property type="molecule type" value="Genomic_DNA"/>
</dbReference>
<proteinExistence type="predicted"/>
<gene>
    <name evidence="1" type="ordered locus">VIT_12s0028g03970</name>
</gene>
<dbReference type="Proteomes" id="UP000009183">
    <property type="component" value="Chromosome 12"/>
</dbReference>
<organism evidence="1 2">
    <name type="scientific">Vitis vinifera</name>
    <name type="common">Grape</name>
    <dbReference type="NCBI Taxonomy" id="29760"/>
    <lineage>
        <taxon>Eukaryota</taxon>
        <taxon>Viridiplantae</taxon>
        <taxon>Streptophyta</taxon>
        <taxon>Embryophyta</taxon>
        <taxon>Tracheophyta</taxon>
        <taxon>Spermatophyta</taxon>
        <taxon>Magnoliopsida</taxon>
        <taxon>eudicotyledons</taxon>
        <taxon>Gunneridae</taxon>
        <taxon>Pentapetalae</taxon>
        <taxon>rosids</taxon>
        <taxon>Vitales</taxon>
        <taxon>Vitaceae</taxon>
        <taxon>Viteae</taxon>
        <taxon>Vitis</taxon>
    </lineage>
</organism>
<accession>E0CTB7</accession>